<organism evidence="3 4">
    <name type="scientific">Phytophthora kernoviae</name>
    <dbReference type="NCBI Taxonomy" id="325452"/>
    <lineage>
        <taxon>Eukaryota</taxon>
        <taxon>Sar</taxon>
        <taxon>Stramenopiles</taxon>
        <taxon>Oomycota</taxon>
        <taxon>Peronosporomycetes</taxon>
        <taxon>Peronosporales</taxon>
        <taxon>Peronosporaceae</taxon>
        <taxon>Phytophthora</taxon>
    </lineage>
</organism>
<dbReference type="EMBL" id="MBAD02002661">
    <property type="protein sequence ID" value="RLN45618.1"/>
    <property type="molecule type" value="Genomic_DNA"/>
</dbReference>
<feature type="compositionally biased region" description="Low complexity" evidence="1">
    <location>
        <begin position="78"/>
        <end position="89"/>
    </location>
</feature>
<evidence type="ECO:0000313" key="5">
    <source>
        <dbReference type="Proteomes" id="UP000284657"/>
    </source>
</evidence>
<dbReference type="EMBL" id="MBDO02000123">
    <property type="protein sequence ID" value="RLN62388.1"/>
    <property type="molecule type" value="Genomic_DNA"/>
</dbReference>
<dbReference type="Proteomes" id="UP000284657">
    <property type="component" value="Unassembled WGS sequence"/>
</dbReference>
<accession>A0A3F2RRK3</accession>
<protein>
    <submittedName>
        <fullName evidence="3">Uncharacterized protein</fullName>
    </submittedName>
</protein>
<sequence>MKNGYAAIQPAGAFLQQAKKQETRRLSDPIAVVGSCTDIDEALRLRPDLEVDMEPNLTCQKSKEFELESFLTAMRRGTSTASSSAPTSAWNQQEKDLEKENQEDLIFQLDM</sequence>
<dbReference type="OrthoDB" id="119438at2759"/>
<evidence type="ECO:0000256" key="1">
    <source>
        <dbReference type="SAM" id="MobiDB-lite"/>
    </source>
</evidence>
<gene>
    <name evidence="2" type="ORF">BBJ29_001801</name>
    <name evidence="3" type="ORF">BBP00_00004786</name>
</gene>
<feature type="compositionally biased region" description="Basic and acidic residues" evidence="1">
    <location>
        <begin position="93"/>
        <end position="102"/>
    </location>
</feature>
<dbReference type="AlphaFoldDB" id="A0A3F2RRK3"/>
<proteinExistence type="predicted"/>
<comment type="caution">
    <text evidence="3">The sequence shown here is derived from an EMBL/GenBank/DDBJ whole genome shotgun (WGS) entry which is preliminary data.</text>
</comment>
<evidence type="ECO:0000313" key="2">
    <source>
        <dbReference type="EMBL" id="RLN45618.1"/>
    </source>
</evidence>
<evidence type="ECO:0000313" key="3">
    <source>
        <dbReference type="EMBL" id="RLN62388.1"/>
    </source>
</evidence>
<dbReference type="Proteomes" id="UP000277300">
    <property type="component" value="Unassembled WGS sequence"/>
</dbReference>
<reference evidence="4 5" key="1">
    <citation type="submission" date="2018-07" db="EMBL/GenBank/DDBJ databases">
        <title>Genome sequencing of oomycete isolates from Chile give support for New Zealand origin for Phytophthora kernoviae and make available the first Nothophytophthora sp. genome.</title>
        <authorList>
            <person name="Studholme D.J."/>
            <person name="Sanfuentes E."/>
            <person name="Panda P."/>
            <person name="Hill R."/>
            <person name="Sambles C."/>
            <person name="Grant M."/>
            <person name="Williams N.M."/>
            <person name="Mcdougal R.L."/>
        </authorList>
    </citation>
    <scope>NUCLEOTIDE SEQUENCE [LARGE SCALE GENOMIC DNA]</scope>
    <source>
        <strain evidence="3">Chile6</strain>
        <strain evidence="2">Chile7</strain>
    </source>
</reference>
<evidence type="ECO:0000313" key="4">
    <source>
        <dbReference type="Proteomes" id="UP000277300"/>
    </source>
</evidence>
<name>A0A3F2RRK3_9STRA</name>
<feature type="region of interest" description="Disordered" evidence="1">
    <location>
        <begin position="76"/>
        <end position="111"/>
    </location>
</feature>